<keyword evidence="2" id="KW-1185">Reference proteome</keyword>
<comment type="caution">
    <text evidence="1">The sequence shown here is derived from an EMBL/GenBank/DDBJ whole genome shotgun (WGS) entry which is preliminary data.</text>
</comment>
<dbReference type="Proteomes" id="UP000237682">
    <property type="component" value="Unassembled WGS sequence"/>
</dbReference>
<protein>
    <recommendedName>
        <fullName evidence="3">Cell division protein FtsL</fullName>
    </recommendedName>
</protein>
<dbReference type="OrthoDB" id="7165680at2"/>
<evidence type="ECO:0008006" key="3">
    <source>
        <dbReference type="Google" id="ProtNLM"/>
    </source>
</evidence>
<organism evidence="1 2">
    <name type="scientific">Labrys okinawensis</name>
    <dbReference type="NCBI Taxonomy" id="346911"/>
    <lineage>
        <taxon>Bacteria</taxon>
        <taxon>Pseudomonadati</taxon>
        <taxon>Pseudomonadota</taxon>
        <taxon>Alphaproteobacteria</taxon>
        <taxon>Hyphomicrobiales</taxon>
        <taxon>Xanthobacteraceae</taxon>
        <taxon>Labrys</taxon>
    </lineage>
</organism>
<evidence type="ECO:0000313" key="1">
    <source>
        <dbReference type="EMBL" id="PRH87159.1"/>
    </source>
</evidence>
<dbReference type="RefSeq" id="WP_105862099.1">
    <property type="nucleotide sequence ID" value="NZ_PUEJ01000004.1"/>
</dbReference>
<dbReference type="AlphaFoldDB" id="A0A2S9QCS9"/>
<name>A0A2S9QCS9_9HYPH</name>
<reference evidence="1 2" key="1">
    <citation type="submission" date="2018-02" db="EMBL/GenBank/DDBJ databases">
        <title>Whole genome sequencing of endophytic bacterium.</title>
        <authorList>
            <person name="Eedara R."/>
            <person name="Podile A.R."/>
        </authorList>
    </citation>
    <scope>NUCLEOTIDE SEQUENCE [LARGE SCALE GENOMIC DNA]</scope>
    <source>
        <strain evidence="1 2">RP1T</strain>
    </source>
</reference>
<dbReference type="EMBL" id="PUEJ01000004">
    <property type="protein sequence ID" value="PRH87159.1"/>
    <property type="molecule type" value="Genomic_DNA"/>
</dbReference>
<gene>
    <name evidence="1" type="ORF">C5L14_10980</name>
</gene>
<sequence length="118" mass="12795">MTRILNLILVGLLVASAIGVYSIKYESTLQAEKVAKLRRAIETERRAIESLKAEWAYMSQPDRIGALAKRHLDLVPMKVVQSVDAADLPEKAREGDLIAEKLEGLGLAGAPQVTGSTP</sequence>
<proteinExistence type="predicted"/>
<accession>A0A2S9QCS9</accession>
<evidence type="ECO:0000313" key="2">
    <source>
        <dbReference type="Proteomes" id="UP000237682"/>
    </source>
</evidence>